<dbReference type="Pfam" id="PF11374">
    <property type="entry name" value="DUF3176"/>
    <property type="match status" value="1"/>
</dbReference>
<keyword evidence="2" id="KW-1133">Transmembrane helix</keyword>
<evidence type="ECO:0000256" key="2">
    <source>
        <dbReference type="SAM" id="Phobius"/>
    </source>
</evidence>
<reference evidence="3" key="1">
    <citation type="journal article" date="2020" name="Stud. Mycol.">
        <title>101 Dothideomycetes genomes: a test case for predicting lifestyles and emergence of pathogens.</title>
        <authorList>
            <person name="Haridas S."/>
            <person name="Albert R."/>
            <person name="Binder M."/>
            <person name="Bloem J."/>
            <person name="Labutti K."/>
            <person name="Salamov A."/>
            <person name="Andreopoulos B."/>
            <person name="Baker S."/>
            <person name="Barry K."/>
            <person name="Bills G."/>
            <person name="Bluhm B."/>
            <person name="Cannon C."/>
            <person name="Castanera R."/>
            <person name="Culley D."/>
            <person name="Daum C."/>
            <person name="Ezra D."/>
            <person name="Gonzalez J."/>
            <person name="Henrissat B."/>
            <person name="Kuo A."/>
            <person name="Liang C."/>
            <person name="Lipzen A."/>
            <person name="Lutzoni F."/>
            <person name="Magnuson J."/>
            <person name="Mondo S."/>
            <person name="Nolan M."/>
            <person name="Ohm R."/>
            <person name="Pangilinan J."/>
            <person name="Park H.-J."/>
            <person name="Ramirez L."/>
            <person name="Alfaro M."/>
            <person name="Sun H."/>
            <person name="Tritt A."/>
            <person name="Yoshinaga Y."/>
            <person name="Zwiers L.-H."/>
            <person name="Turgeon B."/>
            <person name="Goodwin S."/>
            <person name="Spatafora J."/>
            <person name="Crous P."/>
            <person name="Grigoriev I."/>
        </authorList>
    </citation>
    <scope>NUCLEOTIDE SEQUENCE</scope>
    <source>
        <strain evidence="3">CBS 113979</strain>
    </source>
</reference>
<sequence length="118" mass="12810">MDLEHENRLLTTTGATDPPFGSQIDNHADDDRVSSSPPLSPDVKWYKLEWLWECLCWILVIGALGALVGIIADAQGQPMAAWRLQHSNISINAVVAILSALLKGSCLYIVAEVVGQAK</sequence>
<dbReference type="PANTHER" id="PTHR35394:SF5">
    <property type="entry name" value="DUF3176 DOMAIN-CONTAINING PROTEIN"/>
    <property type="match status" value="1"/>
</dbReference>
<feature type="region of interest" description="Disordered" evidence="1">
    <location>
        <begin position="1"/>
        <end position="38"/>
    </location>
</feature>
<name>A0A6G1H006_9PEZI</name>
<gene>
    <name evidence="3" type="ORF">K402DRAFT_420996</name>
</gene>
<feature type="transmembrane region" description="Helical" evidence="2">
    <location>
        <begin position="50"/>
        <end position="72"/>
    </location>
</feature>
<proteinExistence type="predicted"/>
<evidence type="ECO:0000256" key="1">
    <source>
        <dbReference type="SAM" id="MobiDB-lite"/>
    </source>
</evidence>
<dbReference type="EMBL" id="ML977156">
    <property type="protein sequence ID" value="KAF1986515.1"/>
    <property type="molecule type" value="Genomic_DNA"/>
</dbReference>
<keyword evidence="2" id="KW-0472">Membrane</keyword>
<dbReference type="Proteomes" id="UP000800041">
    <property type="component" value="Unassembled WGS sequence"/>
</dbReference>
<dbReference type="OrthoDB" id="5242705at2759"/>
<accession>A0A6G1H006</accession>
<dbReference type="AlphaFoldDB" id="A0A6G1H006"/>
<dbReference type="InterPro" id="IPR021514">
    <property type="entry name" value="DUF3176"/>
</dbReference>
<organism evidence="3 4">
    <name type="scientific">Aulographum hederae CBS 113979</name>
    <dbReference type="NCBI Taxonomy" id="1176131"/>
    <lineage>
        <taxon>Eukaryota</taxon>
        <taxon>Fungi</taxon>
        <taxon>Dikarya</taxon>
        <taxon>Ascomycota</taxon>
        <taxon>Pezizomycotina</taxon>
        <taxon>Dothideomycetes</taxon>
        <taxon>Pleosporomycetidae</taxon>
        <taxon>Aulographales</taxon>
        <taxon>Aulographaceae</taxon>
    </lineage>
</organism>
<keyword evidence="2" id="KW-0812">Transmembrane</keyword>
<keyword evidence="4" id="KW-1185">Reference proteome</keyword>
<evidence type="ECO:0000313" key="4">
    <source>
        <dbReference type="Proteomes" id="UP000800041"/>
    </source>
</evidence>
<dbReference type="PANTHER" id="PTHR35394">
    <property type="entry name" value="DUF3176 DOMAIN-CONTAINING PROTEIN"/>
    <property type="match status" value="1"/>
</dbReference>
<evidence type="ECO:0000313" key="3">
    <source>
        <dbReference type="EMBL" id="KAF1986515.1"/>
    </source>
</evidence>
<protein>
    <submittedName>
        <fullName evidence="3">Uncharacterized protein</fullName>
    </submittedName>
</protein>
<feature type="transmembrane region" description="Helical" evidence="2">
    <location>
        <begin position="93"/>
        <end position="111"/>
    </location>
</feature>